<feature type="transmembrane region" description="Helical" evidence="1">
    <location>
        <begin position="12"/>
        <end position="35"/>
    </location>
</feature>
<proteinExistence type="predicted"/>
<gene>
    <name evidence="2" type="ORF">GA0116948_1068</name>
</gene>
<dbReference type="Pfam" id="PF20050">
    <property type="entry name" value="DUF6452"/>
    <property type="match status" value="1"/>
</dbReference>
<dbReference type="Proteomes" id="UP000242818">
    <property type="component" value="Unassembled WGS sequence"/>
</dbReference>
<protein>
    <submittedName>
        <fullName evidence="2">Uncharacterized protein</fullName>
    </submittedName>
</protein>
<evidence type="ECO:0000313" key="3">
    <source>
        <dbReference type="Proteomes" id="UP000242818"/>
    </source>
</evidence>
<accession>A0A1C4DMR0</accession>
<dbReference type="EMBL" id="FMAR01000006">
    <property type="protein sequence ID" value="SCC32679.1"/>
    <property type="molecule type" value="Genomic_DNA"/>
</dbReference>
<dbReference type="InterPro" id="IPR045607">
    <property type="entry name" value="DUF6452"/>
</dbReference>
<reference evidence="2 3" key="1">
    <citation type="submission" date="2016-08" db="EMBL/GenBank/DDBJ databases">
        <authorList>
            <person name="Seilhamer J.J."/>
        </authorList>
    </citation>
    <scope>NUCLEOTIDE SEQUENCE [LARGE SCALE GENOMIC DNA]</scope>
    <source>
        <strain evidence="2 3">A37T2</strain>
    </source>
</reference>
<sequence length="183" mass="20823">MPGKSTRKGAWLFYGLCLIVIPMRFIKFIQSYWYVLLLPLLFLACEDQTKVCDQTLRSDFKMNFRHDIDSTDSQIDTALPKCTIYALGKDSIYRKTRDVTYATLTLDPLHDTSAFYVQADSTSKADTLTLIYTRSPHFVSAGCGFTTFFGLTSVTCTHHSVDSLRLLQPQITTTNDTHVTLYF</sequence>
<name>A0A1C4DMR0_9BACT</name>
<dbReference type="STRING" id="1335309.GA0116948_1068"/>
<dbReference type="AlphaFoldDB" id="A0A1C4DMR0"/>
<keyword evidence="1" id="KW-1133">Transmembrane helix</keyword>
<keyword evidence="1" id="KW-0812">Transmembrane</keyword>
<evidence type="ECO:0000256" key="1">
    <source>
        <dbReference type="SAM" id="Phobius"/>
    </source>
</evidence>
<evidence type="ECO:0000313" key="2">
    <source>
        <dbReference type="EMBL" id="SCC32679.1"/>
    </source>
</evidence>
<keyword evidence="3" id="KW-1185">Reference proteome</keyword>
<keyword evidence="1" id="KW-0472">Membrane</keyword>
<organism evidence="2 3">
    <name type="scientific">Chitinophaga costaii</name>
    <dbReference type="NCBI Taxonomy" id="1335309"/>
    <lineage>
        <taxon>Bacteria</taxon>
        <taxon>Pseudomonadati</taxon>
        <taxon>Bacteroidota</taxon>
        <taxon>Chitinophagia</taxon>
        <taxon>Chitinophagales</taxon>
        <taxon>Chitinophagaceae</taxon>
        <taxon>Chitinophaga</taxon>
    </lineage>
</organism>